<comment type="caution">
    <text evidence="2">The sequence shown here is derived from an EMBL/GenBank/DDBJ whole genome shotgun (WGS) entry which is preliminary data.</text>
</comment>
<sequence>MTGANSHLKNKKKTLREDSTNRTRQTVDLQRKGKAPTALPLVAGGKPSGTSRERGRGGKARSGSFHRSVPESLRDRVEC</sequence>
<organism evidence="2 3">
    <name type="scientific">Oryza meyeriana var. granulata</name>
    <dbReference type="NCBI Taxonomy" id="110450"/>
    <lineage>
        <taxon>Eukaryota</taxon>
        <taxon>Viridiplantae</taxon>
        <taxon>Streptophyta</taxon>
        <taxon>Embryophyta</taxon>
        <taxon>Tracheophyta</taxon>
        <taxon>Spermatophyta</taxon>
        <taxon>Magnoliopsida</taxon>
        <taxon>Liliopsida</taxon>
        <taxon>Poales</taxon>
        <taxon>Poaceae</taxon>
        <taxon>BOP clade</taxon>
        <taxon>Oryzoideae</taxon>
        <taxon>Oryzeae</taxon>
        <taxon>Oryzinae</taxon>
        <taxon>Oryza</taxon>
        <taxon>Oryza meyeriana</taxon>
    </lineage>
</organism>
<name>A0A6G1CF86_9ORYZ</name>
<dbReference type="EMBL" id="SPHZ02000009">
    <property type="protein sequence ID" value="KAF0899295.1"/>
    <property type="molecule type" value="Genomic_DNA"/>
</dbReference>
<protein>
    <submittedName>
        <fullName evidence="2">Uncharacterized protein</fullName>
    </submittedName>
</protein>
<proteinExistence type="predicted"/>
<evidence type="ECO:0000256" key="1">
    <source>
        <dbReference type="SAM" id="MobiDB-lite"/>
    </source>
</evidence>
<gene>
    <name evidence="2" type="ORF">E2562_015941</name>
</gene>
<feature type="compositionally biased region" description="Basic and acidic residues" evidence="1">
    <location>
        <begin position="68"/>
        <end position="79"/>
    </location>
</feature>
<accession>A0A6G1CF86</accession>
<feature type="region of interest" description="Disordered" evidence="1">
    <location>
        <begin position="1"/>
        <end position="79"/>
    </location>
</feature>
<dbReference type="Proteomes" id="UP000479710">
    <property type="component" value="Unassembled WGS sequence"/>
</dbReference>
<evidence type="ECO:0000313" key="2">
    <source>
        <dbReference type="EMBL" id="KAF0899295.1"/>
    </source>
</evidence>
<keyword evidence="3" id="KW-1185">Reference proteome</keyword>
<reference evidence="2 3" key="1">
    <citation type="submission" date="2019-11" db="EMBL/GenBank/DDBJ databases">
        <title>Whole genome sequence of Oryza granulata.</title>
        <authorList>
            <person name="Li W."/>
        </authorList>
    </citation>
    <scope>NUCLEOTIDE SEQUENCE [LARGE SCALE GENOMIC DNA]</scope>
    <source>
        <strain evidence="3">cv. Menghai</strain>
        <tissue evidence="2">Leaf</tissue>
    </source>
</reference>
<evidence type="ECO:0000313" key="3">
    <source>
        <dbReference type="Proteomes" id="UP000479710"/>
    </source>
</evidence>
<dbReference type="AlphaFoldDB" id="A0A6G1CF86"/>